<gene>
    <name evidence="1" type="ORF">GON05_18860</name>
</gene>
<name>A0ABW9UD53_9BACL</name>
<comment type="caution">
    <text evidence="1">The sequence shown here is derived from an EMBL/GenBank/DDBJ whole genome shotgun (WGS) entry which is preliminary data.</text>
</comment>
<protein>
    <submittedName>
        <fullName evidence="1">Uncharacterized protein</fullName>
    </submittedName>
</protein>
<reference evidence="1 2" key="1">
    <citation type="submission" date="2019-12" db="EMBL/GenBank/DDBJ databases">
        <authorList>
            <person name="Huq M.A."/>
        </authorList>
    </citation>
    <scope>NUCLEOTIDE SEQUENCE [LARGE SCALE GENOMIC DNA]</scope>
    <source>
        <strain evidence="1 2">MAH-34</strain>
    </source>
</reference>
<dbReference type="EMBL" id="WSEM01000016">
    <property type="protein sequence ID" value="MVQ36673.1"/>
    <property type="molecule type" value="Genomic_DNA"/>
</dbReference>
<sequence>MPINFHDEKNKGTYTTRTADDTWMRFIEKRMDVRNKRVADIGSSYCRKRLMDRLDSQKK</sequence>
<keyword evidence="2" id="KW-1185">Reference proteome</keyword>
<evidence type="ECO:0000313" key="1">
    <source>
        <dbReference type="EMBL" id="MVQ36673.1"/>
    </source>
</evidence>
<organism evidence="1 2">
    <name type="scientific">Paenibacillus anseongense</name>
    <dbReference type="NCBI Taxonomy" id="2682845"/>
    <lineage>
        <taxon>Bacteria</taxon>
        <taxon>Bacillati</taxon>
        <taxon>Bacillota</taxon>
        <taxon>Bacilli</taxon>
        <taxon>Bacillales</taxon>
        <taxon>Paenibacillaceae</taxon>
        <taxon>Paenibacillus</taxon>
    </lineage>
</organism>
<dbReference type="RefSeq" id="WP_157320886.1">
    <property type="nucleotide sequence ID" value="NZ_WSEM01000016.1"/>
</dbReference>
<proteinExistence type="predicted"/>
<accession>A0ABW9UD53</accession>
<dbReference type="Proteomes" id="UP000467637">
    <property type="component" value="Unassembled WGS sequence"/>
</dbReference>
<evidence type="ECO:0000313" key="2">
    <source>
        <dbReference type="Proteomes" id="UP000467637"/>
    </source>
</evidence>